<sequence length="158" mass="17493">MLSSTLTTTTRNLSILSIPAYYVLSVLPHTYAVLLASRGQPTKWDNRNPRSSSLKSRIQENLGPDLYAKYERAEAAHANGMENLPIFAAAMVVGNMARLKGLEKIAGTYLALRAIYSVVYIQTSDNRFTLVRTGLWAASLGMCFDVFRRAAESATMLR</sequence>
<protein>
    <submittedName>
        <fullName evidence="1">Uncharacterized protein</fullName>
    </submittedName>
</protein>
<keyword evidence="2" id="KW-1185">Reference proteome</keyword>
<accession>A0ACC3DAB7</accession>
<proteinExistence type="predicted"/>
<evidence type="ECO:0000313" key="1">
    <source>
        <dbReference type="EMBL" id="KAK3064336.1"/>
    </source>
</evidence>
<dbReference type="EMBL" id="JAWDJW010006543">
    <property type="protein sequence ID" value="KAK3064336.1"/>
    <property type="molecule type" value="Genomic_DNA"/>
</dbReference>
<gene>
    <name evidence="1" type="ORF">LTS18_008143</name>
</gene>
<reference evidence="1" key="1">
    <citation type="submission" date="2024-09" db="EMBL/GenBank/DDBJ databases">
        <title>Black Yeasts Isolated from many extreme environments.</title>
        <authorList>
            <person name="Coleine C."/>
            <person name="Stajich J.E."/>
            <person name="Selbmann L."/>
        </authorList>
    </citation>
    <scope>NUCLEOTIDE SEQUENCE</scope>
    <source>
        <strain evidence="1">CCFEE 5737</strain>
    </source>
</reference>
<evidence type="ECO:0000313" key="2">
    <source>
        <dbReference type="Proteomes" id="UP001186974"/>
    </source>
</evidence>
<organism evidence="1 2">
    <name type="scientific">Coniosporium uncinatum</name>
    <dbReference type="NCBI Taxonomy" id="93489"/>
    <lineage>
        <taxon>Eukaryota</taxon>
        <taxon>Fungi</taxon>
        <taxon>Dikarya</taxon>
        <taxon>Ascomycota</taxon>
        <taxon>Pezizomycotina</taxon>
        <taxon>Dothideomycetes</taxon>
        <taxon>Dothideomycetes incertae sedis</taxon>
        <taxon>Coniosporium</taxon>
    </lineage>
</organism>
<dbReference type="Proteomes" id="UP001186974">
    <property type="component" value="Unassembled WGS sequence"/>
</dbReference>
<comment type="caution">
    <text evidence="1">The sequence shown here is derived from an EMBL/GenBank/DDBJ whole genome shotgun (WGS) entry which is preliminary data.</text>
</comment>
<name>A0ACC3DAB7_9PEZI</name>